<proteinExistence type="inferred from homology"/>
<evidence type="ECO:0000313" key="8">
    <source>
        <dbReference type="Proteomes" id="UP000609121"/>
    </source>
</evidence>
<comment type="similarity">
    <text evidence="3">Belongs to the HNH nuclease family.</text>
</comment>
<dbReference type="CDD" id="cd00085">
    <property type="entry name" value="HNHc"/>
    <property type="match status" value="1"/>
</dbReference>
<dbReference type="EMBL" id="JACVXA010000009">
    <property type="protein sequence ID" value="MBE3637476.1"/>
    <property type="molecule type" value="Genomic_DNA"/>
</dbReference>
<dbReference type="InterPro" id="IPR013087">
    <property type="entry name" value="Znf_C2H2_type"/>
</dbReference>
<dbReference type="AlphaFoldDB" id="A0A8J6YX82"/>
<dbReference type="Gene3D" id="1.10.30.50">
    <property type="match status" value="1"/>
</dbReference>
<evidence type="ECO:0000256" key="5">
    <source>
        <dbReference type="PROSITE-ProRule" id="PRU00042"/>
    </source>
</evidence>
<evidence type="ECO:0000256" key="1">
    <source>
        <dbReference type="ARBA" id="ARBA00022722"/>
    </source>
</evidence>
<dbReference type="SMART" id="SM00507">
    <property type="entry name" value="HNHc"/>
    <property type="match status" value="1"/>
</dbReference>
<dbReference type="InterPro" id="IPR003615">
    <property type="entry name" value="HNH_nuc"/>
</dbReference>
<organism evidence="7 8">
    <name type="scientific">Mangrovicoccus algicola</name>
    <dbReference type="NCBI Taxonomy" id="2771008"/>
    <lineage>
        <taxon>Bacteria</taxon>
        <taxon>Pseudomonadati</taxon>
        <taxon>Pseudomonadota</taxon>
        <taxon>Alphaproteobacteria</taxon>
        <taxon>Rhodobacterales</taxon>
        <taxon>Paracoccaceae</taxon>
        <taxon>Mangrovicoccus</taxon>
    </lineage>
</organism>
<dbReference type="PANTHER" id="PTHR41286:SF1">
    <property type="entry name" value="HNH NUCLEASE YAJD-RELATED"/>
    <property type="match status" value="1"/>
</dbReference>
<dbReference type="RefSeq" id="WP_193180124.1">
    <property type="nucleotide sequence ID" value="NZ_JACVXA010000009.1"/>
</dbReference>
<comment type="caution">
    <text evidence="7">The sequence shown here is derived from an EMBL/GenBank/DDBJ whole genome shotgun (WGS) entry which is preliminary data.</text>
</comment>
<keyword evidence="2" id="KW-0378">Hydrolase</keyword>
<keyword evidence="5" id="KW-0479">Metal-binding</keyword>
<dbReference type="InterPro" id="IPR002711">
    <property type="entry name" value="HNH"/>
</dbReference>
<keyword evidence="1" id="KW-0540">Nuclease</keyword>
<keyword evidence="8" id="KW-1185">Reference proteome</keyword>
<feature type="domain" description="C2H2-type" evidence="6">
    <location>
        <begin position="68"/>
        <end position="96"/>
    </location>
</feature>
<protein>
    <recommendedName>
        <fullName evidence="4">Putative HNH nuclease YajD</fullName>
    </recommendedName>
</protein>
<dbReference type="GO" id="GO:0008270">
    <property type="term" value="F:zinc ion binding"/>
    <property type="evidence" value="ECO:0007669"/>
    <property type="project" value="UniProtKB-KW"/>
</dbReference>
<dbReference type="Pfam" id="PF01844">
    <property type="entry name" value="HNH"/>
    <property type="match status" value="1"/>
</dbReference>
<accession>A0A8J6YX82</accession>
<dbReference type="GO" id="GO:0004519">
    <property type="term" value="F:endonuclease activity"/>
    <property type="evidence" value="ECO:0007669"/>
    <property type="project" value="UniProtKB-KW"/>
</dbReference>
<evidence type="ECO:0000256" key="2">
    <source>
        <dbReference type="ARBA" id="ARBA00022801"/>
    </source>
</evidence>
<keyword evidence="5" id="KW-0863">Zinc-finger</keyword>
<evidence type="ECO:0000259" key="6">
    <source>
        <dbReference type="PROSITE" id="PS50157"/>
    </source>
</evidence>
<evidence type="ECO:0000256" key="3">
    <source>
        <dbReference type="ARBA" id="ARBA00038412"/>
    </source>
</evidence>
<evidence type="ECO:0000313" key="7">
    <source>
        <dbReference type="EMBL" id="MBE3637476.1"/>
    </source>
</evidence>
<sequence>MARLRELAPRLSVLAPRVRTLPLQKSAEAKARRREHDARRDAEHAWRGWYKTARWQKLRWRVLADALFRCAYCGRSTHDTSQLVADHKRPHRGDAALFWDRANLQCLCKRCHDSDKQRMERAQ</sequence>
<dbReference type="GO" id="GO:0016787">
    <property type="term" value="F:hydrolase activity"/>
    <property type="evidence" value="ECO:0007669"/>
    <property type="project" value="UniProtKB-KW"/>
</dbReference>
<name>A0A8J6YX82_9RHOB</name>
<dbReference type="Proteomes" id="UP000609121">
    <property type="component" value="Unassembled WGS sequence"/>
</dbReference>
<dbReference type="PROSITE" id="PS50157">
    <property type="entry name" value="ZINC_FINGER_C2H2_2"/>
    <property type="match status" value="1"/>
</dbReference>
<keyword evidence="5" id="KW-0862">Zinc</keyword>
<dbReference type="GO" id="GO:0003676">
    <property type="term" value="F:nucleic acid binding"/>
    <property type="evidence" value="ECO:0007669"/>
    <property type="project" value="InterPro"/>
</dbReference>
<dbReference type="PANTHER" id="PTHR41286">
    <property type="entry name" value="HNH NUCLEASE YAJD-RELATED"/>
    <property type="match status" value="1"/>
</dbReference>
<reference evidence="7" key="1">
    <citation type="submission" date="2020-09" db="EMBL/GenBank/DDBJ databases">
        <title>A novel bacterium of genus Mangrovicoccus, isolated from South China Sea.</title>
        <authorList>
            <person name="Huang H."/>
            <person name="Mo K."/>
            <person name="Hu Y."/>
        </authorList>
    </citation>
    <scope>NUCLEOTIDE SEQUENCE</scope>
    <source>
        <strain evidence="7">HB182678</strain>
    </source>
</reference>
<gene>
    <name evidence="7" type="ORF">ICN82_04570</name>
</gene>
<evidence type="ECO:0000256" key="4">
    <source>
        <dbReference type="ARBA" id="ARBA00040194"/>
    </source>
</evidence>
<dbReference type="GO" id="GO:0005829">
    <property type="term" value="C:cytosol"/>
    <property type="evidence" value="ECO:0007669"/>
    <property type="project" value="TreeGrafter"/>
</dbReference>
<keyword evidence="7" id="KW-0255">Endonuclease</keyword>